<feature type="domain" description="Major facilitator superfamily (MFS) profile" evidence="5">
    <location>
        <begin position="1"/>
        <end position="381"/>
    </location>
</feature>
<feature type="transmembrane region" description="Helical" evidence="4">
    <location>
        <begin position="298"/>
        <end position="320"/>
    </location>
</feature>
<evidence type="ECO:0000313" key="6">
    <source>
        <dbReference type="EMBL" id="MBB5697251.1"/>
    </source>
</evidence>
<evidence type="ECO:0000256" key="1">
    <source>
        <dbReference type="ARBA" id="ARBA00022692"/>
    </source>
</evidence>
<name>A0A7W9AMY3_9SPHN</name>
<feature type="transmembrane region" description="Helical" evidence="4">
    <location>
        <begin position="269"/>
        <end position="292"/>
    </location>
</feature>
<dbReference type="InterPro" id="IPR036259">
    <property type="entry name" value="MFS_trans_sf"/>
</dbReference>
<sequence length="381" mass="38834">MLYAVASAGGVIAWLPLFSLLLPMRIEAVAGDARIGLATIVAVAGAIAASVANIAAGWASDRSVERGGGRRRWVTFGLAALMLAYPSIALADTPTGILAAVLGVQVAVNLLIAPLLAIMADEVPEGQIGFASSLLAFGAPLASAFLALLVAMPTIDIGLRLAIIPLVAAFLIAPFLFARAVPVTPQAVDATPTRPRDLAAAWFARLLVQIAGNVVALYLFYYLRGVADGASSDTVAARTGQLLTLVNLLAIPAALVAGRLSDRTGRRRAILFAAAAAAAAGLVVMGTAVHWLAGAIGYAVFAIGSAVFAALHAGFAMLLLPSVRRRGRDLGLLNLTNTAPSIIGPPIAWALTGPEGFGLAFLVLAALTLSGGALMLVVRGD</sequence>
<keyword evidence="2 4" id="KW-1133">Transmembrane helix</keyword>
<dbReference type="PANTHER" id="PTHR23528:SF1">
    <property type="entry name" value="MAJOR FACILITATOR SUPERFAMILY (MFS) PROFILE DOMAIN-CONTAINING PROTEIN"/>
    <property type="match status" value="1"/>
</dbReference>
<evidence type="ECO:0000259" key="5">
    <source>
        <dbReference type="PROSITE" id="PS50850"/>
    </source>
</evidence>
<dbReference type="InterPro" id="IPR011701">
    <property type="entry name" value="MFS"/>
</dbReference>
<feature type="transmembrane region" description="Helical" evidence="4">
    <location>
        <begin position="97"/>
        <end position="118"/>
    </location>
</feature>
<evidence type="ECO:0000256" key="4">
    <source>
        <dbReference type="SAM" id="Phobius"/>
    </source>
</evidence>
<organism evidence="6 7">
    <name type="scientific">Sphingomonas yantingensis</name>
    <dbReference type="NCBI Taxonomy" id="1241761"/>
    <lineage>
        <taxon>Bacteria</taxon>
        <taxon>Pseudomonadati</taxon>
        <taxon>Pseudomonadota</taxon>
        <taxon>Alphaproteobacteria</taxon>
        <taxon>Sphingomonadales</taxon>
        <taxon>Sphingomonadaceae</taxon>
        <taxon>Sphingomonas</taxon>
    </lineage>
</organism>
<proteinExistence type="predicted"/>
<feature type="transmembrane region" description="Helical" evidence="4">
    <location>
        <begin position="199"/>
        <end position="223"/>
    </location>
</feature>
<dbReference type="Pfam" id="PF07690">
    <property type="entry name" value="MFS_1"/>
    <property type="match status" value="1"/>
</dbReference>
<dbReference type="AlphaFoldDB" id="A0A7W9AMY3"/>
<dbReference type="InterPro" id="IPR020846">
    <property type="entry name" value="MFS_dom"/>
</dbReference>
<evidence type="ECO:0000256" key="3">
    <source>
        <dbReference type="ARBA" id="ARBA00023136"/>
    </source>
</evidence>
<protein>
    <submittedName>
        <fullName evidence="6">MFS family permease</fullName>
    </submittedName>
</protein>
<evidence type="ECO:0000256" key="2">
    <source>
        <dbReference type="ARBA" id="ARBA00022989"/>
    </source>
</evidence>
<evidence type="ECO:0000313" key="7">
    <source>
        <dbReference type="Proteomes" id="UP000557739"/>
    </source>
</evidence>
<dbReference type="Gene3D" id="1.20.1250.20">
    <property type="entry name" value="MFS general substrate transporter like domains"/>
    <property type="match status" value="2"/>
</dbReference>
<dbReference type="PROSITE" id="PS50850">
    <property type="entry name" value="MFS"/>
    <property type="match status" value="1"/>
</dbReference>
<feature type="transmembrane region" description="Helical" evidence="4">
    <location>
        <begin position="72"/>
        <end position="91"/>
    </location>
</feature>
<reference evidence="6 7" key="1">
    <citation type="submission" date="2020-08" db="EMBL/GenBank/DDBJ databases">
        <title>Genomic Encyclopedia of Type Strains, Phase IV (KMG-IV): sequencing the most valuable type-strain genomes for metagenomic binning, comparative biology and taxonomic classification.</title>
        <authorList>
            <person name="Goeker M."/>
        </authorList>
    </citation>
    <scope>NUCLEOTIDE SEQUENCE [LARGE SCALE GENOMIC DNA]</scope>
    <source>
        <strain evidence="6 7">DSM 27244</strain>
    </source>
</reference>
<dbReference type="PANTHER" id="PTHR23528">
    <property type="match status" value="1"/>
</dbReference>
<gene>
    <name evidence="6" type="ORF">FHR19_000576</name>
</gene>
<keyword evidence="7" id="KW-1185">Reference proteome</keyword>
<feature type="transmembrane region" description="Helical" evidence="4">
    <location>
        <begin position="357"/>
        <end position="378"/>
    </location>
</feature>
<keyword evidence="1 4" id="KW-0812">Transmembrane</keyword>
<dbReference type="RefSeq" id="WP_184024063.1">
    <property type="nucleotide sequence ID" value="NZ_JACIJJ010000001.1"/>
</dbReference>
<feature type="transmembrane region" description="Helical" evidence="4">
    <location>
        <begin position="332"/>
        <end position="351"/>
    </location>
</feature>
<feature type="transmembrane region" description="Helical" evidence="4">
    <location>
        <begin position="35"/>
        <end position="60"/>
    </location>
</feature>
<dbReference type="EMBL" id="JACIJJ010000001">
    <property type="protein sequence ID" value="MBB5697251.1"/>
    <property type="molecule type" value="Genomic_DNA"/>
</dbReference>
<dbReference type="GO" id="GO:0022857">
    <property type="term" value="F:transmembrane transporter activity"/>
    <property type="evidence" value="ECO:0007669"/>
    <property type="project" value="InterPro"/>
</dbReference>
<dbReference type="Proteomes" id="UP000557739">
    <property type="component" value="Unassembled WGS sequence"/>
</dbReference>
<feature type="transmembrane region" description="Helical" evidence="4">
    <location>
        <begin position="130"/>
        <end position="151"/>
    </location>
</feature>
<feature type="transmembrane region" description="Helical" evidence="4">
    <location>
        <begin position="157"/>
        <end position="178"/>
    </location>
</feature>
<comment type="caution">
    <text evidence="6">The sequence shown here is derived from an EMBL/GenBank/DDBJ whole genome shotgun (WGS) entry which is preliminary data.</text>
</comment>
<dbReference type="SUPFAM" id="SSF103473">
    <property type="entry name" value="MFS general substrate transporter"/>
    <property type="match status" value="1"/>
</dbReference>
<accession>A0A7W9AMY3</accession>
<keyword evidence="3 4" id="KW-0472">Membrane</keyword>